<protein>
    <recommendedName>
        <fullName evidence="7">Tubulin-specific chaperone D</fullName>
    </recommendedName>
</protein>
<evidence type="ECO:0000256" key="2">
    <source>
        <dbReference type="SAM" id="MobiDB-lite"/>
    </source>
</evidence>
<dbReference type="InterPro" id="IPR011989">
    <property type="entry name" value="ARM-like"/>
</dbReference>
<organism evidence="5 6">
    <name type="scientific">Chlamydomonas incerta</name>
    <dbReference type="NCBI Taxonomy" id="51695"/>
    <lineage>
        <taxon>Eukaryota</taxon>
        <taxon>Viridiplantae</taxon>
        <taxon>Chlorophyta</taxon>
        <taxon>core chlorophytes</taxon>
        <taxon>Chlorophyceae</taxon>
        <taxon>CS clade</taxon>
        <taxon>Chlamydomonadales</taxon>
        <taxon>Chlamydomonadaceae</taxon>
        <taxon>Chlamydomonas</taxon>
    </lineage>
</organism>
<dbReference type="Pfam" id="PF23579">
    <property type="entry name" value="ARM_TBCD"/>
    <property type="match status" value="1"/>
</dbReference>
<gene>
    <name evidence="5" type="ORF">HXX76_000699</name>
</gene>
<comment type="caution">
    <text evidence="5">The sequence shown here is derived from an EMBL/GenBank/DDBJ whole genome shotgun (WGS) entry which is preliminary data.</text>
</comment>
<evidence type="ECO:0000259" key="3">
    <source>
        <dbReference type="Pfam" id="PF12612"/>
    </source>
</evidence>
<evidence type="ECO:0000256" key="1">
    <source>
        <dbReference type="ARBA" id="ARBA00023186"/>
    </source>
</evidence>
<dbReference type="PANTHER" id="PTHR12658">
    <property type="entry name" value="BETA-TUBULIN COFACTOR D"/>
    <property type="match status" value="1"/>
</dbReference>
<dbReference type="GO" id="GO:0007023">
    <property type="term" value="P:post-chaperonin tubulin folding pathway"/>
    <property type="evidence" value="ECO:0007669"/>
    <property type="project" value="InterPro"/>
</dbReference>
<dbReference type="OrthoDB" id="10253476at2759"/>
<dbReference type="InterPro" id="IPR016024">
    <property type="entry name" value="ARM-type_fold"/>
</dbReference>
<dbReference type="GO" id="GO:0005096">
    <property type="term" value="F:GTPase activator activity"/>
    <property type="evidence" value="ECO:0007669"/>
    <property type="project" value="InterPro"/>
</dbReference>
<dbReference type="InterPro" id="IPR033162">
    <property type="entry name" value="TBCD"/>
</dbReference>
<dbReference type="GO" id="GO:0048487">
    <property type="term" value="F:beta-tubulin binding"/>
    <property type="evidence" value="ECO:0007669"/>
    <property type="project" value="InterPro"/>
</dbReference>
<dbReference type="GO" id="GO:0007021">
    <property type="term" value="P:tubulin complex assembly"/>
    <property type="evidence" value="ECO:0007669"/>
    <property type="project" value="InterPro"/>
</dbReference>
<keyword evidence="1" id="KW-0143">Chaperone</keyword>
<dbReference type="Pfam" id="PF12612">
    <property type="entry name" value="TFCD_C"/>
    <property type="match status" value="1"/>
</dbReference>
<evidence type="ECO:0008006" key="7">
    <source>
        <dbReference type="Google" id="ProtNLM"/>
    </source>
</evidence>
<feature type="domain" description="Tubulin-folding cofactor D ARM repeats" evidence="4">
    <location>
        <begin position="301"/>
        <end position="542"/>
    </location>
</feature>
<feature type="compositionally biased region" description="Low complexity" evidence="2">
    <location>
        <begin position="1170"/>
        <end position="1187"/>
    </location>
</feature>
<dbReference type="Proteomes" id="UP000650467">
    <property type="component" value="Unassembled WGS sequence"/>
</dbReference>
<evidence type="ECO:0000259" key="4">
    <source>
        <dbReference type="Pfam" id="PF25767"/>
    </source>
</evidence>
<evidence type="ECO:0000313" key="5">
    <source>
        <dbReference type="EMBL" id="KAG2446099.1"/>
    </source>
</evidence>
<dbReference type="Gene3D" id="1.25.10.10">
    <property type="entry name" value="Leucine-rich Repeat Variant"/>
    <property type="match status" value="2"/>
</dbReference>
<dbReference type="SUPFAM" id="SSF48371">
    <property type="entry name" value="ARM repeat"/>
    <property type="match status" value="1"/>
</dbReference>
<dbReference type="EMBL" id="JAEHOC010000001">
    <property type="protein sequence ID" value="KAG2446099.1"/>
    <property type="molecule type" value="Genomic_DNA"/>
</dbReference>
<accession>A0A835WEL1</accession>
<dbReference type="GO" id="GO:0000226">
    <property type="term" value="P:microtubule cytoskeleton organization"/>
    <property type="evidence" value="ECO:0007669"/>
    <property type="project" value="TreeGrafter"/>
</dbReference>
<feature type="region of interest" description="Disordered" evidence="2">
    <location>
        <begin position="1170"/>
        <end position="1198"/>
    </location>
</feature>
<feature type="region of interest" description="Disordered" evidence="2">
    <location>
        <begin position="846"/>
        <end position="884"/>
    </location>
</feature>
<keyword evidence="6" id="KW-1185">Reference proteome</keyword>
<dbReference type="InterPro" id="IPR058033">
    <property type="entry name" value="ARM_TBCD_2nd"/>
</dbReference>
<dbReference type="Pfam" id="PF25767">
    <property type="entry name" value="ARM_TBCD_2nd"/>
    <property type="match status" value="1"/>
</dbReference>
<reference evidence="5" key="1">
    <citation type="journal article" date="2020" name="bioRxiv">
        <title>Comparative genomics of Chlamydomonas.</title>
        <authorList>
            <person name="Craig R.J."/>
            <person name="Hasan A.R."/>
            <person name="Ness R.W."/>
            <person name="Keightley P.D."/>
        </authorList>
    </citation>
    <scope>NUCLEOTIDE SEQUENCE</scope>
    <source>
        <strain evidence="5">SAG 7.73</strain>
    </source>
</reference>
<evidence type="ECO:0000313" key="6">
    <source>
        <dbReference type="Proteomes" id="UP000650467"/>
    </source>
</evidence>
<name>A0A835WEL1_CHLIN</name>
<proteinExistence type="predicted"/>
<sequence>MEPEQSDDEQDRGEEQSFFEEAPELDSLVKRVVDSDGLEAQQVYERYKAILYKYQEQSQLLDAYLEGIVVPLAGLLRKQAVLQQEQGLQRVLNTCRLLNVLVVVRGYKTVVRFFPHEAADLERVVDILEVVKAQQPKDSEEGIALWEAQTMLLLWLSILILIPFDLATVDSSATGARDGSLPYTALVGRILGLCQDYLHHPGGVREMSAVVLGRLLTRPDMGGALAEFLDWVPAALGRVEPLRAPFLLPGVMQALCCVFKMGQRDRLLPFASRAWALSARLAAGTAGDRAAAEVLAGNVLARKLSVKLVTRIGLTFLQPRAAAPWRYVRGGASLDVTLGATASATAAAAAAAAAGEDGDGGEEEEIEIAEEVEEVVEALLGALRDRDTVVRWSGAKGLGQLTGCLPRELGDEVLESVMQLFGPTESDTAWHGGCLALAELARRGLLLPPRLPPLMPVVRAALHYDVRRGPHSIGAHVRDAAAYVCWAFARAYAPELLEGSVTLLASSLLTIACYDREVNCRRAAAAAFQEAVGRLGNFPHGIPLLTIADYFSVGIAQQAYLKVAPQVAALGPEYRTPLAAHLVTVKARHWEKSLRELAARAAAALAPAGPGPYLAGEGGLDVLLPACLNEQLEVRHGAVVMVAELLPALKAAAAADPASNAACWPLSPERASEVASLVPAIDKARLYRGKGGEIMREAVSRLIECCADVQLAMSPQQHAKVLEALDENLRHPQQYIQSGAVAAVRAYARAYLSHDARAAAAFRTKYQDGYLSRLHDPNVAVRRGYSLALGSLPRELLEPVLEEAVEALVDGCVPEEDPDERDVDSRVNCTRGLGLLIATMYGVSSSSGSGGGDADGEAGPSMTAGAAPMDVEPDQPRQQQPDPEAKELLRDKVLPSLQSGLEDYTTDNRGDVGSWVREAAMAVLEPAVRALAAAADDQSREAGAMLSDVAGRAVGLLLRQSVERIGRLREAALRHVRRLLADPLVRPHVPHAAAVAAAVAAASEAAAAGGVSASLEALQRVVVQLLPVAPYTGYLLEGLAASIGGVDNSLAKVASAALLEALACASGAGSVGDGAGAGIAAAADGGAGAGASGSGSGNGLTTAVALAALVSGHFLDIWARHAKSSRMATPLLRTALLLLTKAPGAADALLPRPPPMQAAAAAASSAAGGEADSVSTAPAPAAASSSARGVEGPQSVAESQSRWVDHLVEAARAETRGCGDVARLLEAAALLAHLAVVPPPRAGAAGGACGHYRSSALQGLMVLLCSRYPKVRRHAAEQLYMQLLAMDTASALDSAAAPATSSAATPPPPPLESVSDAACELLLATAWDGDMEAAKAARDALAALVGVAVPKMKAPAASAKAAAASRDENASYQALLDDFARGY</sequence>
<feature type="domain" description="Tubulin-folding cofactor D C-terminal" evidence="3">
    <location>
        <begin position="952"/>
        <end position="1062"/>
    </location>
</feature>
<dbReference type="PANTHER" id="PTHR12658:SF0">
    <property type="entry name" value="TUBULIN-SPECIFIC CHAPERONE D"/>
    <property type="match status" value="1"/>
</dbReference>
<dbReference type="InterPro" id="IPR022577">
    <property type="entry name" value="TBCD_C"/>
</dbReference>